<dbReference type="EMBL" id="QLNQ01000028">
    <property type="protein sequence ID" value="RCK57893.1"/>
    <property type="molecule type" value="Genomic_DNA"/>
</dbReference>
<evidence type="ECO:0000313" key="2">
    <source>
        <dbReference type="Proteomes" id="UP000253472"/>
    </source>
</evidence>
<proteinExistence type="predicted"/>
<dbReference type="OrthoDB" id="4014368at2759"/>
<evidence type="ECO:0000313" key="1">
    <source>
        <dbReference type="EMBL" id="RCK57893.1"/>
    </source>
</evidence>
<name>A0A367XWB3_9ASCO</name>
<protein>
    <submittedName>
        <fullName evidence="1">Uncharacterized protein</fullName>
    </submittedName>
</protein>
<dbReference type="Proteomes" id="UP000253472">
    <property type="component" value="Unassembled WGS sequence"/>
</dbReference>
<accession>A0A367XWB3</accession>
<keyword evidence="2" id="KW-1185">Reference proteome</keyword>
<reference evidence="1 2" key="1">
    <citation type="submission" date="2018-06" db="EMBL/GenBank/DDBJ databases">
        <title>Whole genome sequencing of Candida tropicalis (genome annotated by CSBL at Korea University).</title>
        <authorList>
            <person name="Ahn J."/>
        </authorList>
    </citation>
    <scope>NUCLEOTIDE SEQUENCE [LARGE SCALE GENOMIC DNA]</scope>
    <source>
        <strain evidence="1 2">ATCC 20962</strain>
    </source>
</reference>
<dbReference type="AlphaFoldDB" id="A0A367XWB3"/>
<gene>
    <name evidence="1" type="ORF">Cantr_06704</name>
</gene>
<comment type="caution">
    <text evidence="1">The sequence shown here is derived from an EMBL/GenBank/DDBJ whole genome shotgun (WGS) entry which is preliminary data.</text>
</comment>
<organism evidence="1 2">
    <name type="scientific">Candida viswanathii</name>
    <dbReference type="NCBI Taxonomy" id="5486"/>
    <lineage>
        <taxon>Eukaryota</taxon>
        <taxon>Fungi</taxon>
        <taxon>Dikarya</taxon>
        <taxon>Ascomycota</taxon>
        <taxon>Saccharomycotina</taxon>
        <taxon>Pichiomycetes</taxon>
        <taxon>Debaryomycetaceae</taxon>
        <taxon>Candida/Lodderomyces clade</taxon>
        <taxon>Candida</taxon>
    </lineage>
</organism>
<sequence length="168" mass="19244">MSTSHDLVEKLISSLLALEDVTGYILISDPELYHATTNLNNFKLVLIESWAEIAEFIATIDEKCTVVLYGIVKTFIETGHSGGGFVKHHEFCAWELNKLFHKMFVKEQLRIIFNDGTGKDEKGHPLLWSVSLPNIRTQLQEQQIDSKISLRVIFIKWFEVVDQINDIP</sequence>